<protein>
    <submittedName>
        <fullName evidence="4">Uncharacterized protein LOC109727884</fullName>
    </submittedName>
</protein>
<sequence length="192" mass="22247">MKNKASTFLKQIVTLITAVVKARTMAVKNKTAALKTRLMILGFLRNKKVMMSTISHKIHALMSQDKVRLSGPTNENNNKAIVLRNSSIDERKADYEELKFVDYIEEDDDDDYDSPDLTHSLFDLDDEDEEDYGLVESTGSVIELVRNSRQEFNLEDEIDHVADMFIRKIHKQMRLQKQDSLKSYQDMLDRSI</sequence>
<name>A0A199VIH2_ANACO</name>
<dbReference type="GeneID" id="109727884"/>
<dbReference type="RefSeq" id="XP_020113712.1">
    <property type="nucleotide sequence ID" value="XM_020258123.1"/>
</dbReference>
<dbReference type="Pfam" id="PF05553">
    <property type="entry name" value="DUF761"/>
    <property type="match status" value="1"/>
</dbReference>
<dbReference type="Proteomes" id="UP000092600">
    <property type="component" value="Unassembled WGS sequence"/>
</dbReference>
<dbReference type="PANTHER" id="PTHR33450">
    <property type="entry name" value="EMB|CAB67623.1-RELATED"/>
    <property type="match status" value="1"/>
</dbReference>
<reference evidence="1 2" key="1">
    <citation type="journal article" date="2016" name="DNA Res.">
        <title>The draft genome of MD-2 pineapple using hybrid error correction of long reads.</title>
        <authorList>
            <person name="Redwan R.M."/>
            <person name="Saidin A."/>
            <person name="Kumar S.V."/>
        </authorList>
    </citation>
    <scope>NUCLEOTIDE SEQUENCE [LARGE SCALE GENOMIC DNA]</scope>
    <source>
        <strain evidence="2">cv. MD2</strain>
        <tissue evidence="1">Leaf</tissue>
    </source>
</reference>
<dbReference type="EMBL" id="LSRQ01001743">
    <property type="protein sequence ID" value="OAY76676.1"/>
    <property type="molecule type" value="Genomic_DNA"/>
</dbReference>
<dbReference type="AlphaFoldDB" id="A0A199VIH2"/>
<evidence type="ECO:0000313" key="3">
    <source>
        <dbReference type="Proteomes" id="UP000515123"/>
    </source>
</evidence>
<dbReference type="STRING" id="4615.A0A199VIH2"/>
<keyword evidence="3" id="KW-1185">Reference proteome</keyword>
<dbReference type="InterPro" id="IPR008480">
    <property type="entry name" value="DUF761_pln"/>
</dbReference>
<dbReference type="OrthoDB" id="684076at2759"/>
<accession>A0A199VIH2</accession>
<evidence type="ECO:0000313" key="2">
    <source>
        <dbReference type="Proteomes" id="UP000092600"/>
    </source>
</evidence>
<reference evidence="4" key="2">
    <citation type="submission" date="2025-04" db="UniProtKB">
        <authorList>
            <consortium name="RefSeq"/>
        </authorList>
    </citation>
    <scope>IDENTIFICATION</scope>
    <source>
        <tissue evidence="4">Leaf</tissue>
    </source>
</reference>
<dbReference type="Gramene" id="Aco015058.1.mrna1">
    <property type="protein sequence ID" value="Aco015058.1.mrna1.cds1"/>
    <property type="gene ID" value="Aco015058.1.path1"/>
</dbReference>
<evidence type="ECO:0000313" key="4">
    <source>
        <dbReference type="RefSeq" id="XP_020113712.1"/>
    </source>
</evidence>
<gene>
    <name evidence="4" type="primary">LOC109727884</name>
    <name evidence="1" type="ORF">ACMD2_05551</name>
</gene>
<dbReference type="Proteomes" id="UP000515123">
    <property type="component" value="Linkage group 1"/>
</dbReference>
<organism evidence="1 2">
    <name type="scientific">Ananas comosus</name>
    <name type="common">Pineapple</name>
    <name type="synonym">Ananas ananas</name>
    <dbReference type="NCBI Taxonomy" id="4615"/>
    <lineage>
        <taxon>Eukaryota</taxon>
        <taxon>Viridiplantae</taxon>
        <taxon>Streptophyta</taxon>
        <taxon>Embryophyta</taxon>
        <taxon>Tracheophyta</taxon>
        <taxon>Spermatophyta</taxon>
        <taxon>Magnoliopsida</taxon>
        <taxon>Liliopsida</taxon>
        <taxon>Poales</taxon>
        <taxon>Bromeliaceae</taxon>
        <taxon>Bromelioideae</taxon>
        <taxon>Ananas</taxon>
    </lineage>
</organism>
<dbReference type="PANTHER" id="PTHR33450:SF12">
    <property type="entry name" value="COTTON FIBER PROTEIN"/>
    <property type="match status" value="1"/>
</dbReference>
<evidence type="ECO:0000313" key="1">
    <source>
        <dbReference type="EMBL" id="OAY76676.1"/>
    </source>
</evidence>
<proteinExistence type="predicted"/>